<proteinExistence type="predicted"/>
<dbReference type="EMBL" id="AHAM01000041">
    <property type="protein sequence ID" value="EHK58141.1"/>
    <property type="molecule type" value="Genomic_DNA"/>
</dbReference>
<feature type="domain" description="AB hydrolase-1" evidence="1">
    <location>
        <begin position="66"/>
        <end position="306"/>
    </location>
</feature>
<organism evidence="2 3">
    <name type="scientific">Mesorhizobium alhagi CCNWXJ12-2</name>
    <dbReference type="NCBI Taxonomy" id="1107882"/>
    <lineage>
        <taxon>Bacteria</taxon>
        <taxon>Pseudomonadati</taxon>
        <taxon>Pseudomonadota</taxon>
        <taxon>Alphaproteobacteria</taxon>
        <taxon>Hyphomicrobiales</taxon>
        <taxon>Phyllobacteriaceae</taxon>
        <taxon>Allomesorhizobium</taxon>
    </lineage>
</organism>
<dbReference type="InterPro" id="IPR029058">
    <property type="entry name" value="AB_hydrolase_fold"/>
</dbReference>
<evidence type="ECO:0000313" key="3">
    <source>
        <dbReference type="Proteomes" id="UP000003250"/>
    </source>
</evidence>
<gene>
    <name evidence="2" type="ORF">MAXJ12_06455</name>
</gene>
<accession>H0HMC7</accession>
<dbReference type="PATRIC" id="fig|1107882.3.peg.1263"/>
<dbReference type="PRINTS" id="PR00412">
    <property type="entry name" value="EPOXHYDRLASE"/>
</dbReference>
<dbReference type="PRINTS" id="PR00111">
    <property type="entry name" value="ABHYDROLASE"/>
</dbReference>
<dbReference type="PANTHER" id="PTHR42977">
    <property type="entry name" value="HYDROLASE-RELATED"/>
    <property type="match status" value="1"/>
</dbReference>
<dbReference type="Proteomes" id="UP000003250">
    <property type="component" value="Unassembled WGS sequence"/>
</dbReference>
<keyword evidence="3" id="KW-1185">Reference proteome</keyword>
<dbReference type="InterPro" id="IPR000639">
    <property type="entry name" value="Epox_hydrolase-like"/>
</dbReference>
<dbReference type="SUPFAM" id="SSF53474">
    <property type="entry name" value="alpha/beta-Hydrolases"/>
    <property type="match status" value="1"/>
</dbReference>
<reference evidence="2 3" key="1">
    <citation type="journal article" date="2012" name="J. Bacteriol.">
        <title>Draft Genome Sequence of Mesorhizobium alhagi CCNWXJ12-2T, a Novel Salt-Resistant Species Isolated from the Desert of Northwestern China.</title>
        <authorList>
            <person name="Zhou M."/>
            <person name="Chen W."/>
            <person name="Chen H."/>
            <person name="Wei G."/>
        </authorList>
    </citation>
    <scope>NUCLEOTIDE SEQUENCE [LARGE SCALE GENOMIC DNA]</scope>
    <source>
        <strain evidence="2 3">CCNWXJ12-2</strain>
    </source>
</reference>
<keyword evidence="2" id="KW-0378">Hydrolase</keyword>
<dbReference type="PANTHER" id="PTHR42977:SF1">
    <property type="entry name" value="BLR6576 PROTEIN"/>
    <property type="match status" value="1"/>
</dbReference>
<dbReference type="AlphaFoldDB" id="H0HMC7"/>
<evidence type="ECO:0000259" key="1">
    <source>
        <dbReference type="Pfam" id="PF00561"/>
    </source>
</evidence>
<name>H0HMC7_9HYPH</name>
<dbReference type="Pfam" id="PF00561">
    <property type="entry name" value="Abhydrolase_1"/>
    <property type="match status" value="1"/>
</dbReference>
<sequence>MVAGLRRLARMGGQVRDLGPLLPDRDWRIMRARAAREKEPAMIRHYLRVTGESRLAVDVGGDPSSPALLLLHGFPSSACTFRRLAPMLVDDLFVVAPDLPGFGESDVLASISFEAMGNAVLEVLDRFSVGPRFIYLHDFGAPVGFHVAMHAPALVRGLIIQNANAHTSGFGPQWADTIAYWSNPTPENEAAATAHLTREGIRNEYVGGVPDDVAMCMAADNWDEDWRVMSLPGRLEAQRALVADYGNYVRRFTEIQGYLQSHQPPALMVWGRHDPFFELAETLSWMKDLPRMDAHILDAGHMLLESRAEAAAHLILDFVKREKGLG</sequence>
<dbReference type="InterPro" id="IPR000073">
    <property type="entry name" value="AB_hydrolase_1"/>
</dbReference>
<evidence type="ECO:0000313" key="2">
    <source>
        <dbReference type="EMBL" id="EHK58141.1"/>
    </source>
</evidence>
<dbReference type="InterPro" id="IPR051340">
    <property type="entry name" value="Haloalkane_dehalogenase"/>
</dbReference>
<protein>
    <submittedName>
        <fullName evidence="2">Alpha/beta hydrolase fold protein</fullName>
    </submittedName>
</protein>
<dbReference type="GO" id="GO:0004301">
    <property type="term" value="F:epoxide hydrolase activity"/>
    <property type="evidence" value="ECO:0007669"/>
    <property type="project" value="TreeGrafter"/>
</dbReference>
<dbReference type="Gene3D" id="3.40.50.1820">
    <property type="entry name" value="alpha/beta hydrolase"/>
    <property type="match status" value="1"/>
</dbReference>